<feature type="binding site" evidence="8">
    <location>
        <position position="294"/>
    </location>
    <ligand>
        <name>NAD(+)</name>
        <dbReference type="ChEBI" id="CHEBI:57540"/>
    </ligand>
</feature>
<dbReference type="Proteomes" id="UP000284657">
    <property type="component" value="Unassembled WGS sequence"/>
</dbReference>
<keyword evidence="4 10" id="KW-0560">Oxidoreductase</keyword>
<dbReference type="GO" id="GO:0006749">
    <property type="term" value="P:glutathione metabolic process"/>
    <property type="evidence" value="ECO:0007669"/>
    <property type="project" value="InterPro"/>
</dbReference>
<keyword evidence="3 8" id="KW-0274">FAD</keyword>
<feature type="active site" description="Proton acceptor" evidence="7">
    <location>
        <position position="481"/>
    </location>
</feature>
<evidence type="ECO:0000256" key="7">
    <source>
        <dbReference type="PIRSR" id="PIRSR000350-2"/>
    </source>
</evidence>
<comment type="catalytic activity">
    <reaction evidence="11">
        <text>2 glutathione + NADP(+) = glutathione disulfide + NADPH + H(+)</text>
        <dbReference type="Rhea" id="RHEA:11740"/>
        <dbReference type="ChEBI" id="CHEBI:15378"/>
        <dbReference type="ChEBI" id="CHEBI:57783"/>
        <dbReference type="ChEBI" id="CHEBI:57925"/>
        <dbReference type="ChEBI" id="CHEBI:58297"/>
        <dbReference type="ChEBI" id="CHEBI:58349"/>
        <dbReference type="EC" id="1.8.1.7"/>
    </reaction>
</comment>
<dbReference type="FunFam" id="3.50.50.60:FF:000306">
    <property type="entry name" value="Glutathione reductase"/>
    <property type="match status" value="1"/>
</dbReference>
<comment type="cofactor">
    <cofactor evidence="8">
        <name>FAD</name>
        <dbReference type="ChEBI" id="CHEBI:57692"/>
    </cofactor>
    <text evidence="8">Binds 1 FAD per subunit.</text>
</comment>
<evidence type="ECO:0000313" key="15">
    <source>
        <dbReference type="EMBL" id="RLN62412.1"/>
    </source>
</evidence>
<evidence type="ECO:0000256" key="6">
    <source>
        <dbReference type="ARBA" id="ARBA00023284"/>
    </source>
</evidence>
<keyword evidence="8" id="KW-0547">Nucleotide-binding</keyword>
<keyword evidence="6 10" id="KW-0676">Redox-active center</keyword>
<dbReference type="Gene3D" id="3.50.50.60">
    <property type="entry name" value="FAD/NAD(P)-binding domain"/>
    <property type="match status" value="2"/>
</dbReference>
<dbReference type="InterPro" id="IPR012999">
    <property type="entry name" value="Pyr_OxRdtase_I_AS"/>
</dbReference>
<evidence type="ECO:0000256" key="5">
    <source>
        <dbReference type="ARBA" id="ARBA00023157"/>
    </source>
</evidence>
<dbReference type="PIRSF" id="PIRSF000350">
    <property type="entry name" value="Mercury_reductase_MerA"/>
    <property type="match status" value="1"/>
</dbReference>
<dbReference type="GO" id="GO:0005739">
    <property type="term" value="C:mitochondrion"/>
    <property type="evidence" value="ECO:0007669"/>
    <property type="project" value="TreeGrafter"/>
</dbReference>
<dbReference type="InterPro" id="IPR023753">
    <property type="entry name" value="FAD/NAD-binding_dom"/>
</dbReference>
<feature type="binding site" evidence="8">
    <location>
        <begin position="205"/>
        <end position="212"/>
    </location>
    <ligand>
        <name>NAD(+)</name>
        <dbReference type="ChEBI" id="CHEBI:57540"/>
    </ligand>
</feature>
<accession>A0A3F2RQV2</accession>
<feature type="binding site" evidence="8">
    <location>
        <position position="74"/>
    </location>
    <ligand>
        <name>FAD</name>
        <dbReference type="ChEBI" id="CHEBI:57692"/>
    </ligand>
</feature>
<dbReference type="GO" id="GO:0004362">
    <property type="term" value="F:glutathione-disulfide reductase (NADPH) activity"/>
    <property type="evidence" value="ECO:0007669"/>
    <property type="project" value="UniProtKB-EC"/>
</dbReference>
<dbReference type="EMBL" id="MBAD02000818">
    <property type="protein sequence ID" value="RLN62412.1"/>
    <property type="molecule type" value="Genomic_DNA"/>
</dbReference>
<dbReference type="InterPro" id="IPR006322">
    <property type="entry name" value="Glutathione_Rdtase_euk/bac"/>
</dbReference>
<organism evidence="14 16">
    <name type="scientific">Phytophthora kernoviae</name>
    <dbReference type="NCBI Taxonomy" id="325452"/>
    <lineage>
        <taxon>Eukaryota</taxon>
        <taxon>Sar</taxon>
        <taxon>Stramenopiles</taxon>
        <taxon>Oomycota</taxon>
        <taxon>Peronosporomycetes</taxon>
        <taxon>Peronosporales</taxon>
        <taxon>Peronosporaceae</taxon>
        <taxon>Phytophthora</taxon>
    </lineage>
</organism>
<comment type="caution">
    <text evidence="14">The sequence shown here is derived from an EMBL/GenBank/DDBJ whole genome shotgun (WGS) entry which is preliminary data.</text>
</comment>
<reference evidence="16 17" key="1">
    <citation type="submission" date="2018-07" db="EMBL/GenBank/DDBJ databases">
        <title>Genome sequencing of oomycete isolates from Chile give support for New Zealand origin for Phytophthora kernoviae and make available the first Nothophytophthora sp. genome.</title>
        <authorList>
            <person name="Studholme D.J."/>
            <person name="Sanfuentes E."/>
            <person name="Panda P."/>
            <person name="Hill R."/>
            <person name="Sambles C."/>
            <person name="Grant M."/>
            <person name="Williams N.M."/>
            <person name="Mcdougal R.L."/>
        </authorList>
    </citation>
    <scope>NUCLEOTIDE SEQUENCE [LARGE SCALE GENOMIC DNA]</scope>
    <source>
        <strain evidence="14">Chile6</strain>
        <strain evidence="15">Chile7</strain>
    </source>
</reference>
<dbReference type="InterPro" id="IPR001100">
    <property type="entry name" value="Pyr_nuc-diS_OxRdtase"/>
</dbReference>
<dbReference type="SUPFAM" id="SSF55424">
    <property type="entry name" value="FAD/NAD-linked reductases, dimerisation (C-terminal) domain"/>
    <property type="match status" value="1"/>
</dbReference>
<dbReference type="GO" id="GO:0050661">
    <property type="term" value="F:NADP binding"/>
    <property type="evidence" value="ECO:0007669"/>
    <property type="project" value="InterPro"/>
</dbReference>
<sequence length="500" mass="53350">MLRTTLTSRVPHLARALSASRALQTEYDYLVIGAGSGGMASARRAASYPGTRVAVVEQARLGGTCVNVGCVPKKLMFIAADLGHKLHHDLLHYGFEDAASGGHVSQHARFDWAKLKTRRDAYVLRLNGIYERNLANSKVELIRGSAAFNDNGNVVVDGKEVRAKNVLIAVGGKPMIPDIPGKELCIDSDGFFELEMLPKKVAVVGAGYIAVELAGVLNALGSDTSIFCRKEGVLRTFDGIVRTTLEDAMKKDGVHLQRHSNIARVNQAADGTKTLVLADGSEHSGYDVVIYAAGRVPLTSTLKLDKAGIATDKNGFIQVNKFQETSNSKVLAVGDVCGTPALTPVAIAAGRRLSDRLFGGMGGAKVSYENIPTVVFSHPPIGTIGLTEEQARQKYGDDSIKVYTSRFVNMYYGLINEMDETTGEPKDKPKTAMKLVCAGKNEKVVGLHMIGMAADEILQGFGVAVKMGATKADFDNCMAIHPTAGEELVTLAPWGLSGSG</sequence>
<dbReference type="PROSITE" id="PS00076">
    <property type="entry name" value="PYRIDINE_REDOX_1"/>
    <property type="match status" value="1"/>
</dbReference>
<feature type="disulfide bond" description="Redox-active" evidence="9">
    <location>
        <begin position="65"/>
        <end position="70"/>
    </location>
</feature>
<comment type="subcellular location">
    <subcellularLocation>
        <location evidence="11">Cytoplasm</location>
    </subcellularLocation>
</comment>
<dbReference type="InterPro" id="IPR004099">
    <property type="entry name" value="Pyr_nucl-diS_OxRdtase_dimer"/>
</dbReference>
<comment type="function">
    <text evidence="11">Catalyzes the reduction of glutathione disulfide (GSSG) to reduced glutathione (GSH). Constitutes the major mechanism to maintain a high GSH:GSSG ratio in the cytosol.</text>
</comment>
<evidence type="ECO:0000313" key="14">
    <source>
        <dbReference type="EMBL" id="RLN62039.1"/>
    </source>
</evidence>
<evidence type="ECO:0000259" key="13">
    <source>
        <dbReference type="Pfam" id="PF07992"/>
    </source>
</evidence>
<protein>
    <recommendedName>
        <fullName evidence="11">Glutathione reductase</fullName>
        <ecNumber evidence="11">1.8.1.7</ecNumber>
    </recommendedName>
</protein>
<evidence type="ECO:0000259" key="12">
    <source>
        <dbReference type="Pfam" id="PF02852"/>
    </source>
</evidence>
<dbReference type="EC" id="1.8.1.7" evidence="11"/>
<evidence type="ECO:0000256" key="9">
    <source>
        <dbReference type="PIRSR" id="PIRSR000350-4"/>
    </source>
</evidence>
<proteinExistence type="inferred from homology"/>
<evidence type="ECO:0000256" key="1">
    <source>
        <dbReference type="ARBA" id="ARBA00007532"/>
    </source>
</evidence>
<dbReference type="PRINTS" id="PR00368">
    <property type="entry name" value="FADPNR"/>
</dbReference>
<dbReference type="NCBIfam" id="NF004776">
    <property type="entry name" value="PRK06116.1"/>
    <property type="match status" value="1"/>
</dbReference>
<evidence type="ECO:0000256" key="4">
    <source>
        <dbReference type="ARBA" id="ARBA00023002"/>
    </source>
</evidence>
<feature type="domain" description="FAD/NAD(P)-binding" evidence="13">
    <location>
        <begin position="27"/>
        <end position="350"/>
    </location>
</feature>
<keyword evidence="2 10" id="KW-0285">Flavoprotein</keyword>
<dbReference type="EMBL" id="MBDO02000135">
    <property type="protein sequence ID" value="RLN62039.1"/>
    <property type="molecule type" value="Genomic_DNA"/>
</dbReference>
<dbReference type="InterPro" id="IPR046952">
    <property type="entry name" value="GSHR/TRXR-like"/>
</dbReference>
<dbReference type="GO" id="GO:0005829">
    <property type="term" value="C:cytosol"/>
    <property type="evidence" value="ECO:0007669"/>
    <property type="project" value="TreeGrafter"/>
</dbReference>
<dbReference type="PANTHER" id="PTHR42737:SF2">
    <property type="entry name" value="GLUTATHIONE REDUCTASE"/>
    <property type="match status" value="1"/>
</dbReference>
<dbReference type="PANTHER" id="PTHR42737">
    <property type="entry name" value="GLUTATHIONE REDUCTASE"/>
    <property type="match status" value="1"/>
</dbReference>
<dbReference type="InterPro" id="IPR016156">
    <property type="entry name" value="FAD/NAD-linked_Rdtase_dimer_sf"/>
</dbReference>
<dbReference type="Gene3D" id="3.30.390.30">
    <property type="match status" value="1"/>
</dbReference>
<dbReference type="InterPro" id="IPR036188">
    <property type="entry name" value="FAD/NAD-bd_sf"/>
</dbReference>
<evidence type="ECO:0000256" key="10">
    <source>
        <dbReference type="RuleBase" id="RU003691"/>
    </source>
</evidence>
<dbReference type="GO" id="GO:0045454">
    <property type="term" value="P:cell redox homeostasis"/>
    <property type="evidence" value="ECO:0007669"/>
    <property type="project" value="InterPro"/>
</dbReference>
<feature type="binding site" evidence="8">
    <location>
        <position position="335"/>
    </location>
    <ligand>
        <name>FAD</name>
        <dbReference type="ChEBI" id="CHEBI:57692"/>
    </ligand>
</feature>
<evidence type="ECO:0000256" key="3">
    <source>
        <dbReference type="ARBA" id="ARBA00022827"/>
    </source>
</evidence>
<dbReference type="GO" id="GO:0034599">
    <property type="term" value="P:cellular response to oxidative stress"/>
    <property type="evidence" value="ECO:0007669"/>
    <property type="project" value="TreeGrafter"/>
</dbReference>
<keyword evidence="11" id="KW-0963">Cytoplasm</keyword>
<evidence type="ECO:0000313" key="16">
    <source>
        <dbReference type="Proteomes" id="UP000277300"/>
    </source>
</evidence>
<evidence type="ECO:0000313" key="17">
    <source>
        <dbReference type="Proteomes" id="UP000284657"/>
    </source>
</evidence>
<keyword evidence="11" id="KW-0521">NADP</keyword>
<dbReference type="PRINTS" id="PR00411">
    <property type="entry name" value="PNDRDTASEI"/>
</dbReference>
<dbReference type="OrthoDB" id="5956163at2759"/>
<gene>
    <name evidence="15" type="ORF">BBJ29_005125</name>
    <name evidence="14" type="ORF">BBP00_00005017</name>
</gene>
<comment type="similarity">
    <text evidence="1 10">Belongs to the class-I pyridine nucleotide-disulfide oxidoreductase family.</text>
</comment>
<name>A0A3F2RQV2_9STRA</name>
<keyword evidence="8" id="KW-0520">NAD</keyword>
<dbReference type="Proteomes" id="UP000277300">
    <property type="component" value="Unassembled WGS sequence"/>
</dbReference>
<dbReference type="FunFam" id="3.30.390.30:FF:000003">
    <property type="entry name" value="Glutathione reductase"/>
    <property type="match status" value="1"/>
</dbReference>
<evidence type="ECO:0000256" key="2">
    <source>
        <dbReference type="ARBA" id="ARBA00022630"/>
    </source>
</evidence>
<dbReference type="NCBIfam" id="TIGR01421">
    <property type="entry name" value="gluta_reduc_1"/>
    <property type="match status" value="1"/>
</dbReference>
<dbReference type="SUPFAM" id="SSF51905">
    <property type="entry name" value="FAD/NAD(P)-binding domain"/>
    <property type="match status" value="1"/>
</dbReference>
<evidence type="ECO:0000256" key="8">
    <source>
        <dbReference type="PIRSR" id="PIRSR000350-3"/>
    </source>
</evidence>
<keyword evidence="5" id="KW-1015">Disulfide bond</keyword>
<feature type="domain" description="Pyridine nucleotide-disulphide oxidoreductase dimerisation" evidence="12">
    <location>
        <begin position="371"/>
        <end position="491"/>
    </location>
</feature>
<dbReference type="Pfam" id="PF07992">
    <property type="entry name" value="Pyr_redox_2"/>
    <property type="match status" value="1"/>
</dbReference>
<dbReference type="Pfam" id="PF02852">
    <property type="entry name" value="Pyr_redox_dim"/>
    <property type="match status" value="1"/>
</dbReference>
<dbReference type="AlphaFoldDB" id="A0A3F2RQV2"/>
<dbReference type="GO" id="GO:0050660">
    <property type="term" value="F:flavin adenine dinucleotide binding"/>
    <property type="evidence" value="ECO:0007669"/>
    <property type="project" value="InterPro"/>
</dbReference>
<evidence type="ECO:0000256" key="11">
    <source>
        <dbReference type="RuleBase" id="RU365016"/>
    </source>
</evidence>